<dbReference type="HOGENOM" id="CLU_045532_0_1_11"/>
<dbReference type="EMBL" id="CT573213">
    <property type="protein sequence ID" value="CAJ64703.1"/>
    <property type="molecule type" value="Genomic_DNA"/>
</dbReference>
<dbReference type="Pfam" id="PF00781">
    <property type="entry name" value="DAGK_cat"/>
    <property type="match status" value="1"/>
</dbReference>
<dbReference type="NCBIfam" id="TIGR00147">
    <property type="entry name" value="YegS/Rv2252/BmrU family lipid kinase"/>
    <property type="match status" value="1"/>
</dbReference>
<comment type="cofactor">
    <cofactor evidence="1">
        <name>Mg(2+)</name>
        <dbReference type="ChEBI" id="CHEBI:18420"/>
    </cofactor>
</comment>
<evidence type="ECO:0000256" key="3">
    <source>
        <dbReference type="ARBA" id="ARBA00022679"/>
    </source>
</evidence>
<dbReference type="eggNOG" id="COG1597">
    <property type="taxonomic scope" value="Bacteria"/>
</dbReference>
<dbReference type="Gene3D" id="3.40.50.10330">
    <property type="entry name" value="Probable inorganic polyphosphate/atp-NAD kinase, domain 1"/>
    <property type="match status" value="1"/>
</dbReference>
<dbReference type="SMART" id="SM00046">
    <property type="entry name" value="DAGKc"/>
    <property type="match status" value="1"/>
</dbReference>
<evidence type="ECO:0000313" key="11">
    <source>
        <dbReference type="Proteomes" id="UP000000657"/>
    </source>
</evidence>
<keyword evidence="7" id="KW-0443">Lipid metabolism</keyword>
<keyword evidence="5" id="KW-0418">Kinase</keyword>
<dbReference type="AlphaFoldDB" id="Q0RCX1"/>
<organism evidence="10 11">
    <name type="scientific">Frankia alni (strain DSM 45986 / CECT 9034 / ACN14a)</name>
    <dbReference type="NCBI Taxonomy" id="326424"/>
    <lineage>
        <taxon>Bacteria</taxon>
        <taxon>Bacillati</taxon>
        <taxon>Actinomycetota</taxon>
        <taxon>Actinomycetes</taxon>
        <taxon>Frankiales</taxon>
        <taxon>Frankiaceae</taxon>
        <taxon>Frankia</taxon>
    </lineage>
</organism>
<dbReference type="InterPro" id="IPR005218">
    <property type="entry name" value="Diacylglycerol/lipid_kinase"/>
</dbReference>
<sequence length="309" mass="32773">MTQPSFPAPTAAAVDRRLVTVIVNPSAGRGRALRLLDGVRTELDRWAADVRVAPTRDLAHAGRLAAEATAQGRVVAALGGDGLAGAVAGAVARAGGLLAVLPGGRGNDFARGLGLSADPRRVAAELAGFQERRVDLPEVGGRPYLGIASVGFDSDVQVIANRTRLLRGRHVYTYAALRAVAAWRPARFTVAIDDGPPEVLHGWTVAAANAAYYGGGMRFAPDADLADGLLDIVLISRTSRLTFLALFPRVFTGRHVHTRHVRVLRGKRLHIGADRPFAVYADGDPLADLPAEIVVRPDALRLLVPPRRS</sequence>
<dbReference type="Pfam" id="PF19279">
    <property type="entry name" value="YegS_C"/>
    <property type="match status" value="1"/>
</dbReference>
<dbReference type="InterPro" id="IPR017438">
    <property type="entry name" value="ATP-NAD_kinase_N"/>
</dbReference>
<evidence type="ECO:0000256" key="2">
    <source>
        <dbReference type="ARBA" id="ARBA00005983"/>
    </source>
</evidence>
<gene>
    <name evidence="10" type="ordered locus">FRAAL6079</name>
</gene>
<dbReference type="KEGG" id="fal:FRAAL6079"/>
<keyword evidence="11" id="KW-1185">Reference proteome</keyword>
<dbReference type="InterPro" id="IPR050187">
    <property type="entry name" value="Lipid_Phosphate_FormReg"/>
</dbReference>
<dbReference type="GO" id="GO:0005524">
    <property type="term" value="F:ATP binding"/>
    <property type="evidence" value="ECO:0007669"/>
    <property type="project" value="UniProtKB-KW"/>
</dbReference>
<keyword evidence="7" id="KW-0594">Phospholipid biosynthesis</keyword>
<dbReference type="OrthoDB" id="142078at2"/>
<dbReference type="Gene3D" id="2.60.200.40">
    <property type="match status" value="1"/>
</dbReference>
<dbReference type="Proteomes" id="UP000000657">
    <property type="component" value="Chromosome"/>
</dbReference>
<evidence type="ECO:0000256" key="5">
    <source>
        <dbReference type="ARBA" id="ARBA00022777"/>
    </source>
</evidence>
<accession>Q0RCX1</accession>
<dbReference type="PANTHER" id="PTHR12358">
    <property type="entry name" value="SPHINGOSINE KINASE"/>
    <property type="match status" value="1"/>
</dbReference>
<name>Q0RCX1_FRAAA</name>
<keyword evidence="6" id="KW-0067">ATP-binding</keyword>
<dbReference type="InterPro" id="IPR016064">
    <property type="entry name" value="NAD/diacylglycerol_kinase_sf"/>
</dbReference>
<reference evidence="10 11" key="1">
    <citation type="journal article" date="2007" name="Genome Res.">
        <title>Genome characteristics of facultatively symbiotic Frankia sp. strains reflect host range and host plant biogeography.</title>
        <authorList>
            <person name="Normand P."/>
            <person name="Lapierre P."/>
            <person name="Tisa L.S."/>
            <person name="Gogarten J.P."/>
            <person name="Alloisio N."/>
            <person name="Bagnarol E."/>
            <person name="Bassi C.A."/>
            <person name="Berry A.M."/>
            <person name="Bickhart D.M."/>
            <person name="Choisne N."/>
            <person name="Couloux A."/>
            <person name="Cournoyer B."/>
            <person name="Cruveiller S."/>
            <person name="Daubin V."/>
            <person name="Demange N."/>
            <person name="Francino M.P."/>
            <person name="Goltsman E."/>
            <person name="Huang Y."/>
            <person name="Kopp O.R."/>
            <person name="Labarre L."/>
            <person name="Lapidus A."/>
            <person name="Lavire C."/>
            <person name="Marechal J."/>
            <person name="Martinez M."/>
            <person name="Mastronunzio J.E."/>
            <person name="Mullin B.C."/>
            <person name="Niemann J."/>
            <person name="Pujic P."/>
            <person name="Rawnsley T."/>
            <person name="Rouy Z."/>
            <person name="Schenowitz C."/>
            <person name="Sellstedt A."/>
            <person name="Tavares F."/>
            <person name="Tomkins J.P."/>
            <person name="Vallenet D."/>
            <person name="Valverde C."/>
            <person name="Wall L.G."/>
            <person name="Wang Y."/>
            <person name="Medigue C."/>
            <person name="Benson D.R."/>
        </authorList>
    </citation>
    <scope>NUCLEOTIDE SEQUENCE [LARGE SCALE GENOMIC DNA]</scope>
    <source>
        <strain evidence="11">DSM 45986 / CECT 9034 / ACN14a</strain>
    </source>
</reference>
<dbReference type="InterPro" id="IPR045540">
    <property type="entry name" value="YegS/DAGK_C"/>
</dbReference>
<dbReference type="PANTHER" id="PTHR12358:SF54">
    <property type="entry name" value="SPHINGOSINE KINASE RELATED PROTEIN"/>
    <property type="match status" value="1"/>
</dbReference>
<dbReference type="RefSeq" id="WP_011607131.1">
    <property type="nucleotide sequence ID" value="NC_008278.1"/>
</dbReference>
<evidence type="ECO:0000256" key="8">
    <source>
        <dbReference type="ARBA" id="ARBA00023264"/>
    </source>
</evidence>
<protein>
    <recommendedName>
        <fullName evidence="9">DAGKc domain-containing protein</fullName>
    </recommendedName>
</protein>
<feature type="domain" description="DAGKc" evidence="9">
    <location>
        <begin position="14"/>
        <end position="143"/>
    </location>
</feature>
<dbReference type="GO" id="GO:0016301">
    <property type="term" value="F:kinase activity"/>
    <property type="evidence" value="ECO:0007669"/>
    <property type="project" value="UniProtKB-KW"/>
</dbReference>
<evidence type="ECO:0000256" key="7">
    <source>
        <dbReference type="ARBA" id="ARBA00023209"/>
    </source>
</evidence>
<dbReference type="PROSITE" id="PS50146">
    <property type="entry name" value="DAGK"/>
    <property type="match status" value="1"/>
</dbReference>
<proteinExistence type="inferred from homology"/>
<evidence type="ECO:0000256" key="4">
    <source>
        <dbReference type="ARBA" id="ARBA00022741"/>
    </source>
</evidence>
<evidence type="ECO:0000313" key="10">
    <source>
        <dbReference type="EMBL" id="CAJ64703.1"/>
    </source>
</evidence>
<evidence type="ECO:0000256" key="6">
    <source>
        <dbReference type="ARBA" id="ARBA00022840"/>
    </source>
</evidence>
<keyword evidence="4" id="KW-0547">Nucleotide-binding</keyword>
<evidence type="ECO:0000256" key="1">
    <source>
        <dbReference type="ARBA" id="ARBA00001946"/>
    </source>
</evidence>
<dbReference type="GO" id="GO:0008654">
    <property type="term" value="P:phospholipid biosynthetic process"/>
    <property type="evidence" value="ECO:0007669"/>
    <property type="project" value="UniProtKB-KW"/>
</dbReference>
<dbReference type="SUPFAM" id="SSF111331">
    <property type="entry name" value="NAD kinase/diacylglycerol kinase-like"/>
    <property type="match status" value="1"/>
</dbReference>
<keyword evidence="8" id="KW-1208">Phospholipid metabolism</keyword>
<evidence type="ECO:0000259" key="9">
    <source>
        <dbReference type="PROSITE" id="PS50146"/>
    </source>
</evidence>
<comment type="similarity">
    <text evidence="2">Belongs to the diacylglycerol/lipid kinase family.</text>
</comment>
<dbReference type="InterPro" id="IPR001206">
    <property type="entry name" value="Diacylglycerol_kinase_cat_dom"/>
</dbReference>
<keyword evidence="7" id="KW-0444">Lipid biosynthesis</keyword>
<dbReference type="STRING" id="326424.FRAAL6079"/>
<keyword evidence="3" id="KW-0808">Transferase</keyword>